<dbReference type="Proteomes" id="UP001229862">
    <property type="component" value="Chromosome"/>
</dbReference>
<evidence type="ECO:0000259" key="1">
    <source>
        <dbReference type="Pfam" id="PF14491"/>
    </source>
</evidence>
<accession>A0AA51QVV2</accession>
<dbReference type="Pfam" id="PF14491">
    <property type="entry name" value="DUF4435"/>
    <property type="match status" value="1"/>
</dbReference>
<keyword evidence="4" id="KW-1185">Reference proteome</keyword>
<sequence length="277" mass="33003">MSNIEYSSDAINVLNKFHRCSILVYVEGEDDVMFWDIIFRFFEFENYKIEPKDGCEELDKYANRVINEDLNIIIARDADYRVITDRHLSHRNIVTTYGYSIENTLYFPKSLIEVTQIWVKDSDFNGIELYRWLDNLTVKLRSLIVLDIANFAFDLYENILGDNCTKYMSSQHSIDVNDSRIKRAYDEKIMNFTPEQIERIESLIERNDRELHEIIRGHFLQSAILKFISKAMSAKGRKGKISYDALYAHAIQQFKYIFNEHHPHYEYYKQEIAELRK</sequence>
<proteinExistence type="predicted"/>
<name>A0AA51QVV2_9GAMM</name>
<dbReference type="AlphaFoldDB" id="A0AA51QVV2"/>
<evidence type="ECO:0000313" key="2">
    <source>
        <dbReference type="EMBL" id="MDQ5768102.1"/>
    </source>
</evidence>
<reference evidence="3 4" key="1">
    <citation type="submission" date="2023-08" db="EMBL/GenBank/DDBJ databases">
        <title>New molecular markers tilS and rpoB for phylogenetic and monitoring studies of the genus Thiothrix biodiversity.</title>
        <authorList>
            <person name="Ravin N.V."/>
            <person name="Smolyakov D."/>
            <person name="Markov N.D."/>
            <person name="Beletsky A.V."/>
            <person name="Mardanov A.V."/>
            <person name="Rudenko T.S."/>
            <person name="Grabovich M.Y."/>
        </authorList>
    </citation>
    <scope>NUCLEOTIDE SEQUENCE</scope>
    <source>
        <strain evidence="3">DNT52</strain>
        <strain evidence="2 4">H33</strain>
    </source>
</reference>
<dbReference type="Proteomes" id="UP001223336">
    <property type="component" value="Unassembled WGS sequence"/>
</dbReference>
<feature type="domain" description="DUF4435" evidence="1">
    <location>
        <begin position="22"/>
        <end position="234"/>
    </location>
</feature>
<protein>
    <submittedName>
        <fullName evidence="3">DUF4435 domain-containing protein</fullName>
    </submittedName>
</protein>
<dbReference type="RefSeq" id="WP_308134194.1">
    <property type="nucleotide sequence ID" value="NZ_CP133197.1"/>
</dbReference>
<dbReference type="EMBL" id="CP133217">
    <property type="protein sequence ID" value="WML85283.1"/>
    <property type="molecule type" value="Genomic_DNA"/>
</dbReference>
<evidence type="ECO:0000313" key="4">
    <source>
        <dbReference type="Proteomes" id="UP001223336"/>
    </source>
</evidence>
<gene>
    <name evidence="2" type="ORF">RCC75_06160</name>
    <name evidence="3" type="ORF">RCG00_13360</name>
</gene>
<organism evidence="3">
    <name type="scientific">Thiothrix subterranea</name>
    <dbReference type="NCBI Taxonomy" id="2735563"/>
    <lineage>
        <taxon>Bacteria</taxon>
        <taxon>Pseudomonadati</taxon>
        <taxon>Pseudomonadota</taxon>
        <taxon>Gammaproteobacteria</taxon>
        <taxon>Thiotrichales</taxon>
        <taxon>Thiotrichaceae</taxon>
        <taxon>Thiothrix</taxon>
    </lineage>
</organism>
<dbReference type="InterPro" id="IPR029492">
    <property type="entry name" value="DUF4435"/>
</dbReference>
<dbReference type="EMBL" id="JAVFKN010000006">
    <property type="protein sequence ID" value="MDQ5768102.1"/>
    <property type="molecule type" value="Genomic_DNA"/>
</dbReference>
<evidence type="ECO:0000313" key="3">
    <source>
        <dbReference type="EMBL" id="WML85283.1"/>
    </source>
</evidence>